<protein>
    <submittedName>
        <fullName evidence="12">Claudin-4</fullName>
    </submittedName>
</protein>
<comment type="caution">
    <text evidence="12">The sequence shown here is derived from an EMBL/GenBank/DDBJ whole genome shotgun (WGS) entry which is preliminary data.</text>
</comment>
<gene>
    <name evidence="12" type="ORF">LTLLF_162810</name>
</gene>
<evidence type="ECO:0000256" key="1">
    <source>
        <dbReference type="ARBA" id="ARBA00004435"/>
    </source>
</evidence>
<dbReference type="Pfam" id="PF00822">
    <property type="entry name" value="PMP22_Claudin"/>
    <property type="match status" value="1"/>
</dbReference>
<feature type="transmembrane region" description="Helical" evidence="11">
    <location>
        <begin position="153"/>
        <end position="179"/>
    </location>
</feature>
<dbReference type="EMBL" id="JAATJU010023143">
    <property type="protein sequence ID" value="KAH0508684.1"/>
    <property type="molecule type" value="Genomic_DNA"/>
</dbReference>
<dbReference type="GO" id="GO:0005923">
    <property type="term" value="C:bicellular tight junction"/>
    <property type="evidence" value="ECO:0007669"/>
    <property type="project" value="UniProtKB-SubCell"/>
</dbReference>
<dbReference type="Gene3D" id="1.20.140.150">
    <property type="match status" value="1"/>
</dbReference>
<feature type="transmembrane region" description="Helical" evidence="11">
    <location>
        <begin position="112"/>
        <end position="133"/>
    </location>
</feature>
<keyword evidence="9 11" id="KW-0472">Membrane</keyword>
<dbReference type="Proteomes" id="UP000710432">
    <property type="component" value="Unassembled WGS sequence"/>
</dbReference>
<dbReference type="InterPro" id="IPR006187">
    <property type="entry name" value="Claudin"/>
</dbReference>
<sequence>MARQQLEVASTSLVRLGWLVTIICCALPFWRGTEVSEEIIIWEGLWDVCEAEGLEILRCVKYSRMTLPQDIQVSRVLVVTCIVITWMGLVLDSYRRDKTSVLHTSTKEKMMVVTSALFLGLGVLLLVSVSWITHNVIHGNSLSLLPMETMMGVSLYLGWLSSLLLLLGGALLGGAYLWYKAPTNNDQPSLLEGSNNGLPSSSEDSRDGSSSENNA</sequence>
<accession>A0A8J6GDQ0</accession>
<keyword evidence="7" id="KW-0965">Cell junction</keyword>
<comment type="subcellular location">
    <subcellularLocation>
        <location evidence="1">Cell junction</location>
        <location evidence="1">Tight junction</location>
    </subcellularLocation>
    <subcellularLocation>
        <location evidence="2">Cell membrane</location>
        <topology evidence="2">Multi-pass membrane protein</topology>
    </subcellularLocation>
</comment>
<proteinExistence type="inferred from homology"/>
<evidence type="ECO:0000256" key="3">
    <source>
        <dbReference type="ARBA" id="ARBA00008295"/>
    </source>
</evidence>
<evidence type="ECO:0000256" key="5">
    <source>
        <dbReference type="ARBA" id="ARBA00022475"/>
    </source>
</evidence>
<evidence type="ECO:0000313" key="12">
    <source>
        <dbReference type="EMBL" id="KAH0508684.1"/>
    </source>
</evidence>
<reference evidence="12" key="1">
    <citation type="submission" date="2020-03" db="EMBL/GenBank/DDBJ databases">
        <title>Studies in the Genomics of Life Span.</title>
        <authorList>
            <person name="Glass D."/>
        </authorList>
    </citation>
    <scope>NUCLEOTIDE SEQUENCE</scope>
    <source>
        <strain evidence="12">LTLLF</strain>
        <tissue evidence="12">Muscle</tissue>
    </source>
</reference>
<evidence type="ECO:0000256" key="6">
    <source>
        <dbReference type="ARBA" id="ARBA00022692"/>
    </source>
</evidence>
<evidence type="ECO:0000256" key="7">
    <source>
        <dbReference type="ARBA" id="ARBA00022949"/>
    </source>
</evidence>
<comment type="similarity">
    <text evidence="3">Belongs to the claudin family.</text>
</comment>
<evidence type="ECO:0000256" key="10">
    <source>
        <dbReference type="SAM" id="MobiDB-lite"/>
    </source>
</evidence>
<feature type="compositionally biased region" description="Polar residues" evidence="10">
    <location>
        <begin position="189"/>
        <end position="199"/>
    </location>
</feature>
<keyword evidence="4" id="KW-0796">Tight junction</keyword>
<evidence type="ECO:0000256" key="11">
    <source>
        <dbReference type="SAM" id="Phobius"/>
    </source>
</evidence>
<dbReference type="PRINTS" id="PR01077">
    <property type="entry name" value="CLAUDIN"/>
</dbReference>
<dbReference type="InterPro" id="IPR004031">
    <property type="entry name" value="PMP22/EMP/MP20/Claudin"/>
</dbReference>
<evidence type="ECO:0000313" key="13">
    <source>
        <dbReference type="Proteomes" id="UP000710432"/>
    </source>
</evidence>
<feature type="transmembrane region" description="Helical" evidence="11">
    <location>
        <begin position="12"/>
        <end position="30"/>
    </location>
</feature>
<evidence type="ECO:0000256" key="2">
    <source>
        <dbReference type="ARBA" id="ARBA00004651"/>
    </source>
</evidence>
<feature type="transmembrane region" description="Helical" evidence="11">
    <location>
        <begin position="73"/>
        <end position="91"/>
    </location>
</feature>
<keyword evidence="6 11" id="KW-0812">Transmembrane</keyword>
<feature type="region of interest" description="Disordered" evidence="10">
    <location>
        <begin position="189"/>
        <end position="215"/>
    </location>
</feature>
<evidence type="ECO:0000256" key="9">
    <source>
        <dbReference type="ARBA" id="ARBA00023136"/>
    </source>
</evidence>
<dbReference type="PANTHER" id="PTHR12002">
    <property type="entry name" value="CLAUDIN"/>
    <property type="match status" value="1"/>
</dbReference>
<keyword evidence="5" id="KW-1003">Cell membrane</keyword>
<evidence type="ECO:0000256" key="8">
    <source>
        <dbReference type="ARBA" id="ARBA00022989"/>
    </source>
</evidence>
<organism evidence="12 13">
    <name type="scientific">Microtus ochrogaster</name>
    <name type="common">Prairie vole</name>
    <dbReference type="NCBI Taxonomy" id="79684"/>
    <lineage>
        <taxon>Eukaryota</taxon>
        <taxon>Metazoa</taxon>
        <taxon>Chordata</taxon>
        <taxon>Craniata</taxon>
        <taxon>Vertebrata</taxon>
        <taxon>Euteleostomi</taxon>
        <taxon>Mammalia</taxon>
        <taxon>Eutheria</taxon>
        <taxon>Euarchontoglires</taxon>
        <taxon>Glires</taxon>
        <taxon>Rodentia</taxon>
        <taxon>Myomorpha</taxon>
        <taxon>Muroidea</taxon>
        <taxon>Cricetidae</taxon>
        <taxon>Arvicolinae</taxon>
        <taxon>Microtus</taxon>
    </lineage>
</organism>
<dbReference type="GO" id="GO:0005198">
    <property type="term" value="F:structural molecule activity"/>
    <property type="evidence" value="ECO:0007669"/>
    <property type="project" value="InterPro"/>
</dbReference>
<name>A0A8J6GDQ0_MICOH</name>
<dbReference type="AlphaFoldDB" id="A0A8J6GDQ0"/>
<keyword evidence="8 11" id="KW-1133">Transmembrane helix</keyword>
<dbReference type="GO" id="GO:0005886">
    <property type="term" value="C:plasma membrane"/>
    <property type="evidence" value="ECO:0007669"/>
    <property type="project" value="UniProtKB-SubCell"/>
</dbReference>
<evidence type="ECO:0000256" key="4">
    <source>
        <dbReference type="ARBA" id="ARBA00022427"/>
    </source>
</evidence>